<dbReference type="AlphaFoldDB" id="A0AAD9J410"/>
<reference evidence="2" key="1">
    <citation type="journal article" date="2023" name="Mol. Biol. Evol.">
        <title>Third-Generation Sequencing Reveals the Adaptive Role of the Epigenome in Three Deep-Sea Polychaetes.</title>
        <authorList>
            <person name="Perez M."/>
            <person name="Aroh O."/>
            <person name="Sun Y."/>
            <person name="Lan Y."/>
            <person name="Juniper S.K."/>
            <person name="Young C.R."/>
            <person name="Angers B."/>
            <person name="Qian P.Y."/>
        </authorList>
    </citation>
    <scope>NUCLEOTIDE SEQUENCE</scope>
    <source>
        <strain evidence="2">P08H-3</strain>
    </source>
</reference>
<dbReference type="PROSITE" id="PS50022">
    <property type="entry name" value="FA58C_3"/>
    <property type="match status" value="1"/>
</dbReference>
<dbReference type="Pfam" id="PF22633">
    <property type="entry name" value="F5_F8_type_C_2"/>
    <property type="match status" value="1"/>
</dbReference>
<dbReference type="InterPro" id="IPR008979">
    <property type="entry name" value="Galactose-bd-like_sf"/>
</dbReference>
<dbReference type="EMBL" id="JAODUP010000668">
    <property type="protein sequence ID" value="KAK2145626.1"/>
    <property type="molecule type" value="Genomic_DNA"/>
</dbReference>
<dbReference type="InterPro" id="IPR000421">
    <property type="entry name" value="FA58C"/>
</dbReference>
<gene>
    <name evidence="2" type="ORF">LSH36_668g01006</name>
</gene>
<name>A0AAD9J410_9ANNE</name>
<evidence type="ECO:0000313" key="3">
    <source>
        <dbReference type="Proteomes" id="UP001208570"/>
    </source>
</evidence>
<feature type="non-terminal residue" evidence="2">
    <location>
        <position position="114"/>
    </location>
</feature>
<feature type="domain" description="F5/8 type C" evidence="1">
    <location>
        <begin position="1"/>
        <end position="35"/>
    </location>
</feature>
<accession>A0AAD9J410</accession>
<dbReference type="SUPFAM" id="SSF49785">
    <property type="entry name" value="Galactose-binding domain-like"/>
    <property type="match status" value="1"/>
</dbReference>
<proteinExistence type="predicted"/>
<organism evidence="2 3">
    <name type="scientific">Paralvinella palmiformis</name>
    <dbReference type="NCBI Taxonomy" id="53620"/>
    <lineage>
        <taxon>Eukaryota</taxon>
        <taxon>Metazoa</taxon>
        <taxon>Spiralia</taxon>
        <taxon>Lophotrochozoa</taxon>
        <taxon>Annelida</taxon>
        <taxon>Polychaeta</taxon>
        <taxon>Sedentaria</taxon>
        <taxon>Canalipalpata</taxon>
        <taxon>Terebellida</taxon>
        <taxon>Terebelliformia</taxon>
        <taxon>Alvinellidae</taxon>
        <taxon>Paralvinella</taxon>
    </lineage>
</organism>
<evidence type="ECO:0000259" key="1">
    <source>
        <dbReference type="PROSITE" id="PS50022"/>
    </source>
</evidence>
<dbReference type="Gene3D" id="2.60.120.260">
    <property type="entry name" value="Galactose-binding domain-like"/>
    <property type="match status" value="1"/>
</dbReference>
<sequence>IDGDLTTPWVTKIIDNNQWIQLNFNDSYKIQRIDIYHRCRYGTQCDNLTLRFSSGHDIHLNRECNYYPDNNCTHLPVEMYYINMIISSTVRIVCTRRCIMNDKRIGFDEILIWE</sequence>
<comment type="caution">
    <text evidence="2">The sequence shown here is derived from an EMBL/GenBank/DDBJ whole genome shotgun (WGS) entry which is preliminary data.</text>
</comment>
<protein>
    <recommendedName>
        <fullName evidence="1">F5/8 type C domain-containing protein</fullName>
    </recommendedName>
</protein>
<keyword evidence="3" id="KW-1185">Reference proteome</keyword>
<evidence type="ECO:0000313" key="2">
    <source>
        <dbReference type="EMBL" id="KAK2145626.1"/>
    </source>
</evidence>
<dbReference type="Proteomes" id="UP001208570">
    <property type="component" value="Unassembled WGS sequence"/>
</dbReference>